<proteinExistence type="predicted"/>
<evidence type="ECO:0000313" key="3">
    <source>
        <dbReference type="Proteomes" id="UP001642483"/>
    </source>
</evidence>
<evidence type="ECO:0000256" key="1">
    <source>
        <dbReference type="SAM" id="MobiDB-lite"/>
    </source>
</evidence>
<dbReference type="EMBL" id="CAWYQH010000114">
    <property type="protein sequence ID" value="CAK8690210.1"/>
    <property type="molecule type" value="Genomic_DNA"/>
</dbReference>
<feature type="compositionally biased region" description="Polar residues" evidence="1">
    <location>
        <begin position="65"/>
        <end position="92"/>
    </location>
</feature>
<gene>
    <name evidence="2" type="ORF">CVLEPA_LOCUS22844</name>
</gene>
<feature type="region of interest" description="Disordered" evidence="1">
    <location>
        <begin position="60"/>
        <end position="92"/>
    </location>
</feature>
<reference evidence="2 3" key="1">
    <citation type="submission" date="2024-02" db="EMBL/GenBank/DDBJ databases">
        <authorList>
            <person name="Daric V."/>
            <person name="Darras S."/>
        </authorList>
    </citation>
    <scope>NUCLEOTIDE SEQUENCE [LARGE SCALE GENOMIC DNA]</scope>
</reference>
<organism evidence="2 3">
    <name type="scientific">Clavelina lepadiformis</name>
    <name type="common">Light-bulb sea squirt</name>
    <name type="synonym">Ascidia lepadiformis</name>
    <dbReference type="NCBI Taxonomy" id="159417"/>
    <lineage>
        <taxon>Eukaryota</taxon>
        <taxon>Metazoa</taxon>
        <taxon>Chordata</taxon>
        <taxon>Tunicata</taxon>
        <taxon>Ascidiacea</taxon>
        <taxon>Aplousobranchia</taxon>
        <taxon>Clavelinidae</taxon>
        <taxon>Clavelina</taxon>
    </lineage>
</organism>
<dbReference type="Proteomes" id="UP001642483">
    <property type="component" value="Unassembled WGS sequence"/>
</dbReference>
<evidence type="ECO:0000313" key="2">
    <source>
        <dbReference type="EMBL" id="CAK8690210.1"/>
    </source>
</evidence>
<comment type="caution">
    <text evidence="2">The sequence shown here is derived from an EMBL/GenBank/DDBJ whole genome shotgun (WGS) entry which is preliminary data.</text>
</comment>
<accession>A0ABP0GJ14</accession>
<sequence>MFTKNLTKWSTTTTSNFHQNFMPHWMKPAKLLSNPTITSCPAQCPTANDVPDGVVDSVGKKIRTDSTGSSSQRGVRAYSHQTPHQSSKRVLQLKRCSSVQKQSLAKQDVTDERDKVIDQIVSLKNQTGTTTSNIFPKDGAIHFTLNVTQAVDCNKTFDNDVATDQPIDGSSWMRLFTDCLFGRIPSNLCGVSSCPA</sequence>
<keyword evidence="3" id="KW-1185">Reference proteome</keyword>
<protein>
    <submittedName>
        <fullName evidence="2">Uncharacterized protein</fullName>
    </submittedName>
</protein>
<name>A0ABP0GJ14_CLALP</name>